<dbReference type="AlphaFoldDB" id="A0A2U3PCP1"/>
<proteinExistence type="predicted"/>
<dbReference type="Pfam" id="PF02470">
    <property type="entry name" value="MlaD"/>
    <property type="match status" value="1"/>
</dbReference>
<reference evidence="5 6" key="1">
    <citation type="submission" date="2017-01" db="EMBL/GenBank/DDBJ databases">
        <authorList>
            <consortium name="Urmite Genomes"/>
        </authorList>
    </citation>
    <scope>NUCLEOTIDE SEQUENCE [LARGE SCALE GENOMIC DNA]</scope>
    <source>
        <strain evidence="5 6">AB215</strain>
    </source>
</reference>
<name>A0A2U3PCP1_9MYCO</name>
<evidence type="ECO:0000256" key="1">
    <source>
        <dbReference type="SAM" id="MobiDB-lite"/>
    </source>
</evidence>
<dbReference type="PANTHER" id="PTHR33371:SF15">
    <property type="entry name" value="LIPOPROTEIN LPRN"/>
    <property type="match status" value="1"/>
</dbReference>
<dbReference type="InterPro" id="IPR005693">
    <property type="entry name" value="Mce"/>
</dbReference>
<feature type="domain" description="Mammalian cell entry C-terminal" evidence="4">
    <location>
        <begin position="126"/>
        <end position="297"/>
    </location>
</feature>
<dbReference type="GO" id="GO:0005576">
    <property type="term" value="C:extracellular region"/>
    <property type="evidence" value="ECO:0007669"/>
    <property type="project" value="TreeGrafter"/>
</dbReference>
<organism evidence="5 6">
    <name type="scientific">Mycobacterium numidiamassiliense</name>
    <dbReference type="NCBI Taxonomy" id="1841861"/>
    <lineage>
        <taxon>Bacteria</taxon>
        <taxon>Bacillati</taxon>
        <taxon>Actinomycetota</taxon>
        <taxon>Actinomycetes</taxon>
        <taxon>Mycobacteriales</taxon>
        <taxon>Mycobacteriaceae</taxon>
        <taxon>Mycobacterium</taxon>
    </lineage>
</organism>
<dbReference type="EMBL" id="FUEZ01000004">
    <property type="protein sequence ID" value="SPM41455.1"/>
    <property type="molecule type" value="Genomic_DNA"/>
</dbReference>
<feature type="signal peptide" evidence="2">
    <location>
        <begin position="1"/>
        <end position="20"/>
    </location>
</feature>
<keyword evidence="6" id="KW-1185">Reference proteome</keyword>
<dbReference type="InterPro" id="IPR052336">
    <property type="entry name" value="MlaD_Phospholipid_Transporter"/>
</dbReference>
<evidence type="ECO:0000259" key="3">
    <source>
        <dbReference type="Pfam" id="PF02470"/>
    </source>
</evidence>
<evidence type="ECO:0000313" key="5">
    <source>
        <dbReference type="EMBL" id="SPM41455.1"/>
    </source>
</evidence>
<protein>
    <submittedName>
        <fullName evidence="5">ABC-type transporter Mla maintaining outer membrane lipid asymmetry, periplasmic component MlaD</fullName>
    </submittedName>
</protein>
<dbReference type="NCBIfam" id="TIGR00996">
    <property type="entry name" value="Mtu_fam_mce"/>
    <property type="match status" value="1"/>
</dbReference>
<evidence type="ECO:0000259" key="4">
    <source>
        <dbReference type="Pfam" id="PF11887"/>
    </source>
</evidence>
<gene>
    <name evidence="5" type="ORF">MNAB215_3660</name>
</gene>
<feature type="chain" id="PRO_5015620630" evidence="2">
    <location>
        <begin position="21"/>
        <end position="443"/>
    </location>
</feature>
<keyword evidence="2" id="KW-0732">Signal</keyword>
<dbReference type="InterPro" id="IPR003399">
    <property type="entry name" value="Mce/MlaD"/>
</dbReference>
<dbReference type="PANTHER" id="PTHR33371">
    <property type="entry name" value="INTERMEMBRANE PHOSPHOLIPID TRANSPORT SYSTEM BINDING PROTEIN MLAD-RELATED"/>
    <property type="match status" value="1"/>
</dbReference>
<feature type="non-terminal residue" evidence="5">
    <location>
        <position position="1"/>
    </location>
</feature>
<feature type="domain" description="Mce/MlaD" evidence="3">
    <location>
        <begin position="45"/>
        <end position="117"/>
    </location>
</feature>
<feature type="compositionally biased region" description="Pro residues" evidence="1">
    <location>
        <begin position="403"/>
        <end position="417"/>
    </location>
</feature>
<dbReference type="InterPro" id="IPR024516">
    <property type="entry name" value="Mce_C"/>
</dbReference>
<dbReference type="STRING" id="1841861.GCA_900157365_01980"/>
<evidence type="ECO:0000313" key="6">
    <source>
        <dbReference type="Proteomes" id="UP000240424"/>
    </source>
</evidence>
<feature type="region of interest" description="Disordered" evidence="1">
    <location>
        <begin position="368"/>
        <end position="443"/>
    </location>
</feature>
<sequence>VTANVLARRVFVLCSAVMLAATGCAFNGLNSLPLPGTVGRGPNAHTYHVDIANVGTLESNSPVMINDVVVGSISKMAVHNWHAYVDVSLKPAVVVPANVVATVGQTSLLGSMHLELSVPPGQTASGRLPAGATIPLSKSSAFPSTEQTLSSLSVMINSGGFTQIGDIIHNFNASLSGHAGEVRDLLERLDRFVNTIDLQRDNLVRSVQALNRLAGTLAGQRDVITEALNKIPPALDVLLSERPRIVTALDKLRTFSDTATKLVNDAGDDLVKNLKNLEPTIGALADVGPEIDDALAYAPTYPLTQNVINRAVRGDFLNGFFTFDLTNARLRKGLLLGTHWGRLGADLVPAPGDPAYLQYQYPEGGTGVAPPVGQGLAPVPNQGLPLPAPPPSSAPGGDQGPPAYAPGPPPAPAPQPAVAPGLDASSPIPGATPVISQPPEAGP</sequence>
<dbReference type="Proteomes" id="UP000240424">
    <property type="component" value="Unassembled WGS sequence"/>
</dbReference>
<accession>A0A2U3PCP1</accession>
<evidence type="ECO:0000256" key="2">
    <source>
        <dbReference type="SAM" id="SignalP"/>
    </source>
</evidence>
<dbReference type="Pfam" id="PF11887">
    <property type="entry name" value="Mce4_CUP1"/>
    <property type="match status" value="1"/>
</dbReference>